<accession>A0ABN7X0T0</accession>
<reference evidence="2 3" key="1">
    <citation type="submission" date="2021-06" db="EMBL/GenBank/DDBJ databases">
        <authorList>
            <person name="Kallberg Y."/>
            <person name="Tangrot J."/>
            <person name="Rosling A."/>
        </authorList>
    </citation>
    <scope>NUCLEOTIDE SEQUENCE [LARGE SCALE GENOMIC DNA]</scope>
    <source>
        <strain evidence="2 3">120-4 pot B 10/14</strain>
    </source>
</reference>
<feature type="non-terminal residue" evidence="2">
    <location>
        <position position="1"/>
    </location>
</feature>
<feature type="transmembrane region" description="Helical" evidence="1">
    <location>
        <begin position="149"/>
        <end position="169"/>
    </location>
</feature>
<keyword evidence="1" id="KW-1133">Transmembrane helix</keyword>
<organism evidence="2 3">
    <name type="scientific">Gigaspora margarita</name>
    <dbReference type="NCBI Taxonomy" id="4874"/>
    <lineage>
        <taxon>Eukaryota</taxon>
        <taxon>Fungi</taxon>
        <taxon>Fungi incertae sedis</taxon>
        <taxon>Mucoromycota</taxon>
        <taxon>Glomeromycotina</taxon>
        <taxon>Glomeromycetes</taxon>
        <taxon>Diversisporales</taxon>
        <taxon>Gigasporaceae</taxon>
        <taxon>Gigaspora</taxon>
    </lineage>
</organism>
<keyword evidence="1" id="KW-0472">Membrane</keyword>
<gene>
    <name evidence="2" type="ORF">GMARGA_LOCUS36814</name>
</gene>
<sequence>IPSTNSPLHQEIGPVMPETFPSLTPVLESFLADNPRTIYFALGTNVVLSPQNVITILNSFLKLIDQNVIDGVIWLLHGGAASSHEAIYTATPMLVLPIAASKIESLLNEEGFKQNAERLQFLAKVNSKRKDWITPDTKMGFIRGKYLDIYGAAFILILALSSGFVYTLFKIFRFSYIKFIRNENINSQKGLKTKKHNQAT</sequence>
<feature type="non-terminal residue" evidence="2">
    <location>
        <position position="200"/>
    </location>
</feature>
<evidence type="ECO:0000256" key="1">
    <source>
        <dbReference type="SAM" id="Phobius"/>
    </source>
</evidence>
<dbReference type="SUPFAM" id="SSF53756">
    <property type="entry name" value="UDP-Glycosyltransferase/glycogen phosphorylase"/>
    <property type="match status" value="1"/>
</dbReference>
<name>A0ABN7X0T0_GIGMA</name>
<dbReference type="EMBL" id="CAJVQB010074098">
    <property type="protein sequence ID" value="CAG8843945.1"/>
    <property type="molecule type" value="Genomic_DNA"/>
</dbReference>
<dbReference type="Proteomes" id="UP000789901">
    <property type="component" value="Unassembled WGS sequence"/>
</dbReference>
<evidence type="ECO:0000313" key="3">
    <source>
        <dbReference type="Proteomes" id="UP000789901"/>
    </source>
</evidence>
<protein>
    <submittedName>
        <fullName evidence="2">12464_t:CDS:1</fullName>
    </submittedName>
</protein>
<evidence type="ECO:0000313" key="2">
    <source>
        <dbReference type="EMBL" id="CAG8843945.1"/>
    </source>
</evidence>
<keyword evidence="3" id="KW-1185">Reference proteome</keyword>
<comment type="caution">
    <text evidence="2">The sequence shown here is derived from an EMBL/GenBank/DDBJ whole genome shotgun (WGS) entry which is preliminary data.</text>
</comment>
<proteinExistence type="predicted"/>
<keyword evidence="1" id="KW-0812">Transmembrane</keyword>